<feature type="compositionally biased region" description="Low complexity" evidence="8">
    <location>
        <begin position="1521"/>
        <end position="1534"/>
    </location>
</feature>
<feature type="region of interest" description="Disordered" evidence="8">
    <location>
        <begin position="1493"/>
        <end position="1537"/>
    </location>
</feature>
<feature type="region of interest" description="Disordered" evidence="8">
    <location>
        <begin position="1"/>
        <end position="24"/>
    </location>
</feature>
<dbReference type="InterPro" id="IPR011333">
    <property type="entry name" value="SKP1/BTB/POZ_sf"/>
</dbReference>
<dbReference type="PANTHER" id="PTHR21541">
    <property type="entry name" value="BTB POZ DOMAIN CONTAINING 12"/>
    <property type="match status" value="1"/>
</dbReference>
<evidence type="ECO:0000256" key="8">
    <source>
        <dbReference type="SAM" id="MobiDB-lite"/>
    </source>
</evidence>
<keyword evidence="5" id="KW-0234">DNA repair</keyword>
<evidence type="ECO:0000256" key="3">
    <source>
        <dbReference type="ARBA" id="ARBA00022763"/>
    </source>
</evidence>
<dbReference type="EMBL" id="GDRN01079756">
    <property type="protein sequence ID" value="JAI62335.1"/>
    <property type="molecule type" value="Transcribed_RNA"/>
</dbReference>
<feature type="compositionally biased region" description="Basic residues" evidence="8">
    <location>
        <begin position="38"/>
        <end position="53"/>
    </location>
</feature>
<protein>
    <recommendedName>
        <fullName evidence="7">Structure-specific endonuclease subunit SLX4</fullName>
    </recommendedName>
</protein>
<feature type="domain" description="C2H2-type" evidence="9">
    <location>
        <begin position="171"/>
        <end position="193"/>
    </location>
</feature>
<evidence type="ECO:0000256" key="1">
    <source>
        <dbReference type="ARBA" id="ARBA00004123"/>
    </source>
</evidence>
<feature type="compositionally biased region" description="Polar residues" evidence="8">
    <location>
        <begin position="1451"/>
        <end position="1460"/>
    </location>
</feature>
<sequence>MSASRKLCLNRKRERELCPDGAHDISDDFQEAATIFRLPKRLRSGKSQGKSKRTVLDPDTKEDPASSANKDPPDQNTTNTSLQDQHLEEHGNETSVKDTDLQEIEKMLCSESEKLCPSCKVIVPSAVFADHFKECLQKFKRTRGGCKKKLPDPNREGETNQQEEHQPVLPCPVCKKPFKSKTQRVSHVKACAHGHGLTSEQLLLASRLLEKQTEEWSELGLPSVQQPQNSKPKAQKTVKHTEDLNDPDIAMALAMSRSMVEEEVESRTSREEKLFALGMEDIVNEDRKVKPVMLLPPDAVSNKTSARQMKKTAKNRKGCCRIYNTALVTRSVEERERLISEKVAVLLTSSDNAEGGWANSETPKHSRKLASLVNKTCQLWEAARSGTDEPIHSFYVPDLEPYIIPKETVIGSLFRHLSQVPGRVNTTALHAMDEESESECETETTSEVEDFCTQMVLAELMGSQEEQDHSSETEWEQTSEVMDTQGFLLPSQIAKTQRESKVNTSLLGSDPGLQFCELNGNNTVNNERAVKENFTYNSQIHNCKENTTELKESSCLKNKGGKSPLLEGFLHVYEENYENIGTHSSKKQDDFDRNTDPHVHDDDSDNRCESGDSISETIRSSQNNKREAICQEKDAFQNVQILFESTKHTEAISEDETLNHNTSATAKESMLVLPHLRASCKTNNKKYHAENVGFKLNIDSRGQSQKPESNIDIAFNVVGCNDSSGVHSLCSIPSPNSSSCKKYDSNKKQLEDSPLHSLQYDKDSYTTPKKACEYKKAGLEVSCMGSSKFHGNNSMLQSSGKDYSKTNKQLEHEIANSAFKEKTLIKDNFANNKSGFMIDTLIQNWKDILQSGTESDVTIITSDGSSLTAHSIVFLARCSQLYKESKACENFIKWDNIPQKTARHFLSYLYTGICEVTTPGDPLWIELYDLALRYNCSDLVSYMELIYKAKRSPVKTPNASFQRNCFVNSDLNVIPSIRKVNKCITPSLKIPVVNLEEDLELINGPSDSMSDSAKKFMMDGKTLKPTRLFSEKTQRELDYKTSPENRVSEFDLTVTHKEQGESECQERDEGTESPDLFESFCSRSCTTSPLSCPTVTGIPHYSSHGNLVHSIPKEQRNICQELPKTSSSYKLPLLVERKEGKKTGSIKDITEHEQDILDTISNSLLPTLPDRYEEDDCDDNSDNLRQSDSEARITDLLFSDCRTENVYKDSVKKMDCIDDENKESPIGETVDIHECYISNIWDDFDAGGSPVMVFEEDSTFSSPIPKVCDKIKSDDKLESCATPIAQSSSHHAASTPLLHDKDFLQRDICSSTLQSSKLEESEGFKLENKCTVSAKFDSIEFTKGQPSDETLVNIAAEVEQLDDNIHQTVNEAESKPVTPVKTCSTPATHQIYFSKRKEVTPQPDYKNMKSPDLKKELQKYGICALGRKKAVMVLQHVYEQTHPFVTDSEAETSFSQTPQKNAVIPTDRPKLLQSQMRKKGRFGLASVELKSNKKNATREVAPEESALPVEGEREKEESEESQLNSSTSSEGSSGYLFGETVFSPEEEDNLSSTQQADLASQVREMIVSNSDLHRKVLLYEPIFVEDLHAILKSNKTKCSTQALLDVLDDLCLIVRTQANQNRCQIRASKKRKKTSPKKKT</sequence>
<dbReference type="EMBL" id="GDRN01079761">
    <property type="protein sequence ID" value="JAI62333.1"/>
    <property type="molecule type" value="Transcribed_RNA"/>
</dbReference>
<dbReference type="GO" id="GO:0006260">
    <property type="term" value="P:DNA replication"/>
    <property type="evidence" value="ECO:0007669"/>
    <property type="project" value="InterPro"/>
</dbReference>
<dbReference type="InterPro" id="IPR018574">
    <property type="entry name" value="Structure-sp_endonuc_su_Slx4"/>
</dbReference>
<dbReference type="GO" id="GO:0033557">
    <property type="term" value="C:Slx1-Slx4 complex"/>
    <property type="evidence" value="ECO:0007669"/>
    <property type="project" value="InterPro"/>
</dbReference>
<name>A0A0P4W9X5_SCYOL</name>
<feature type="region of interest" description="Disordered" evidence="8">
    <location>
        <begin position="38"/>
        <end position="99"/>
    </location>
</feature>
<feature type="region of interest" description="Disordered" evidence="8">
    <location>
        <begin position="581"/>
        <end position="624"/>
    </location>
</feature>
<evidence type="ECO:0000313" key="10">
    <source>
        <dbReference type="EMBL" id="JAI62335.1"/>
    </source>
</evidence>
<dbReference type="SUPFAM" id="SSF54695">
    <property type="entry name" value="POZ domain"/>
    <property type="match status" value="1"/>
</dbReference>
<evidence type="ECO:0000256" key="7">
    <source>
        <dbReference type="ARBA" id="ARBA00029496"/>
    </source>
</evidence>
<keyword evidence="6" id="KW-0539">Nucleus</keyword>
<keyword evidence="4" id="KW-0233">DNA recombination</keyword>
<dbReference type="Gene3D" id="3.30.710.10">
    <property type="entry name" value="Potassium Channel Kv1.1, Chain A"/>
    <property type="match status" value="1"/>
</dbReference>
<dbReference type="PROSITE" id="PS00028">
    <property type="entry name" value="ZINC_FINGER_C2H2_1"/>
    <property type="match status" value="1"/>
</dbReference>
<dbReference type="GO" id="GO:0006281">
    <property type="term" value="P:DNA repair"/>
    <property type="evidence" value="ECO:0007669"/>
    <property type="project" value="UniProtKB-KW"/>
</dbReference>
<evidence type="ECO:0000259" key="9">
    <source>
        <dbReference type="PROSITE" id="PS00028"/>
    </source>
</evidence>
<feature type="compositionally biased region" description="Basic and acidic residues" evidence="8">
    <location>
        <begin position="11"/>
        <end position="24"/>
    </location>
</feature>
<feature type="compositionally biased region" description="Basic and acidic residues" evidence="8">
    <location>
        <begin position="586"/>
        <end position="610"/>
    </location>
</feature>
<evidence type="ECO:0000256" key="5">
    <source>
        <dbReference type="ARBA" id="ARBA00023204"/>
    </source>
</evidence>
<dbReference type="CDD" id="cd22999">
    <property type="entry name" value="SAP_SLX4"/>
    <property type="match status" value="1"/>
</dbReference>
<feature type="compositionally biased region" description="Polar residues" evidence="8">
    <location>
        <begin position="223"/>
        <end position="232"/>
    </location>
</feature>
<feature type="compositionally biased region" description="Basic and acidic residues" evidence="8">
    <location>
        <begin position="85"/>
        <end position="99"/>
    </location>
</feature>
<dbReference type="GO" id="GO:0000712">
    <property type="term" value="P:resolution of meiotic recombination intermediates"/>
    <property type="evidence" value="ECO:0007669"/>
    <property type="project" value="TreeGrafter"/>
</dbReference>
<evidence type="ECO:0000256" key="2">
    <source>
        <dbReference type="ARBA" id="ARBA00006661"/>
    </source>
</evidence>
<comment type="subcellular location">
    <subcellularLocation>
        <location evidence="1">Nucleus</location>
    </subcellularLocation>
</comment>
<comment type="similarity">
    <text evidence="2">Belongs to the SLX4 family.</text>
</comment>
<keyword evidence="3" id="KW-0227">DNA damage</keyword>
<dbReference type="Pfam" id="PF09494">
    <property type="entry name" value="Slx4"/>
    <property type="match status" value="1"/>
</dbReference>
<accession>A0A0P4W9X5</accession>
<reference evidence="10" key="1">
    <citation type="submission" date="2015-09" db="EMBL/GenBank/DDBJ databases">
        <title>Scylla olivacea transcriptome.</title>
        <authorList>
            <person name="Ikhwanuddin M."/>
        </authorList>
    </citation>
    <scope>NUCLEOTIDE SEQUENCE</scope>
</reference>
<dbReference type="InterPro" id="IPR013087">
    <property type="entry name" value="Znf_C2H2_type"/>
</dbReference>
<evidence type="ECO:0000256" key="4">
    <source>
        <dbReference type="ARBA" id="ARBA00023172"/>
    </source>
</evidence>
<feature type="compositionally biased region" description="Polar residues" evidence="8">
    <location>
        <begin position="66"/>
        <end position="84"/>
    </location>
</feature>
<feature type="compositionally biased region" description="Basic and acidic residues" evidence="8">
    <location>
        <begin position="54"/>
        <end position="64"/>
    </location>
</feature>
<evidence type="ECO:0000256" key="6">
    <source>
        <dbReference type="ARBA" id="ARBA00023242"/>
    </source>
</evidence>
<dbReference type="PANTHER" id="PTHR21541:SF3">
    <property type="entry name" value="STRUCTURE-SPECIFIC ENDONUCLEASE SUBUNIT SLX4"/>
    <property type="match status" value="1"/>
</dbReference>
<feature type="compositionally biased region" description="Polar residues" evidence="8">
    <location>
        <begin position="612"/>
        <end position="623"/>
    </location>
</feature>
<feature type="region of interest" description="Disordered" evidence="8">
    <location>
        <begin position="1447"/>
        <end position="1470"/>
    </location>
</feature>
<feature type="region of interest" description="Disordered" evidence="8">
    <location>
        <begin position="219"/>
        <end position="240"/>
    </location>
</feature>
<proteinExistence type="inferred from homology"/>
<organism evidence="10">
    <name type="scientific">Scylla olivacea</name>
    <name type="common">Orange mud crab</name>
    <name type="synonym">Cancer olivacea</name>
    <dbReference type="NCBI Taxonomy" id="85551"/>
    <lineage>
        <taxon>Eukaryota</taxon>
        <taxon>Metazoa</taxon>
        <taxon>Ecdysozoa</taxon>
        <taxon>Arthropoda</taxon>
        <taxon>Crustacea</taxon>
        <taxon>Multicrustacea</taxon>
        <taxon>Malacostraca</taxon>
        <taxon>Eumalacostraca</taxon>
        <taxon>Eucarida</taxon>
        <taxon>Decapoda</taxon>
        <taxon>Pleocyemata</taxon>
        <taxon>Brachyura</taxon>
        <taxon>Eubrachyura</taxon>
        <taxon>Portunoidea</taxon>
        <taxon>Portunidae</taxon>
        <taxon>Portuninae</taxon>
        <taxon>Scylla</taxon>
    </lineage>
</organism>